<dbReference type="InterPro" id="IPR023994">
    <property type="entry name" value="NiFe-hyd_HybE"/>
</dbReference>
<dbReference type="RefSeq" id="WP_013818438.1">
    <property type="nucleotide sequence ID" value="NC_015572.1"/>
</dbReference>
<dbReference type="AlphaFoldDB" id="G0A2K5"/>
<sequence>MLWQDSGQIKGALETTFNRILTTRMHNLPLVNPLLSVKAVGFEAYGDLWPGVLVTPWFMNLLLLPGAEHSWLALSPGKQFEHTFPAGTFLFTLAHEPQLGLYAQCSLFSPMFDFNDQDSAIAAAESAWLGLLTPPAPRNVSRRALLRGRMGNA</sequence>
<gene>
    <name evidence="2" type="ordered locus">Metme_1767</name>
</gene>
<dbReference type="InterPro" id="IPR038530">
    <property type="entry name" value="NiFe-hyd_HybE_sf"/>
</dbReference>
<accession>G0A2K5</accession>
<proteinExistence type="inferred from homology"/>
<organism evidence="2 3">
    <name type="scientific">Methylomonas methanica (strain DSM 25384 / MC09)</name>
    <dbReference type="NCBI Taxonomy" id="857087"/>
    <lineage>
        <taxon>Bacteria</taxon>
        <taxon>Pseudomonadati</taxon>
        <taxon>Pseudomonadota</taxon>
        <taxon>Gammaproteobacteria</taxon>
        <taxon>Methylococcales</taxon>
        <taxon>Methylococcaceae</taxon>
        <taxon>Methylomonas</taxon>
    </lineage>
</organism>
<dbReference type="eggNOG" id="COG1773">
    <property type="taxonomic scope" value="Bacteria"/>
</dbReference>
<dbReference type="STRING" id="857087.Metme_1767"/>
<evidence type="ECO:0000256" key="1">
    <source>
        <dbReference type="ARBA" id="ARBA00006532"/>
    </source>
</evidence>
<reference evidence="3" key="3">
    <citation type="submission" date="2011-05" db="EMBL/GenBank/DDBJ databases">
        <title>Complete sequence of Methylomonas methanica MC09.</title>
        <authorList>
            <consortium name="US DOE Joint Genome Institute"/>
            <person name="Lucas S."/>
            <person name="Han J."/>
            <person name="Lapidus A."/>
            <person name="Cheng J.-F."/>
            <person name="Goodwin L."/>
            <person name="Pitluck S."/>
            <person name="Peters L."/>
            <person name="Mikhailova N."/>
            <person name="Teshima H."/>
            <person name="Han C."/>
            <person name="Tapia R."/>
            <person name="Land M."/>
            <person name="Hauser L."/>
            <person name="Kyrpides N."/>
            <person name="Ivanova N."/>
            <person name="Pagani I."/>
            <person name="Stein L."/>
            <person name="Woyke T."/>
        </authorList>
    </citation>
    <scope>NUCLEOTIDE SEQUENCE [LARGE SCALE GENOMIC DNA]</scope>
    <source>
        <strain evidence="3">MC09</strain>
    </source>
</reference>
<dbReference type="OrthoDB" id="7060130at2"/>
<reference key="2">
    <citation type="submission" date="2011-05" db="EMBL/GenBank/DDBJ databases">
        <title>Complete genome sequence of the aerobic marine methanotroph Methylomonas methanica MC09.</title>
        <authorList>
            <person name="Boden R."/>
            <person name="Cunliffe M."/>
            <person name="Scanlan J."/>
            <person name="Moussard H."/>
            <person name="Kits K.D."/>
            <person name="Klotz M."/>
            <person name="Jetten M."/>
            <person name="Vuilleumier S."/>
            <person name="Han J."/>
            <person name="Peters L."/>
            <person name="Mikhailova N."/>
            <person name="Teshima H."/>
            <person name="Tapia R."/>
            <person name="Kyrpides N."/>
            <person name="Ivanova N."/>
            <person name="Pagani I."/>
            <person name="Cheng J.-F."/>
            <person name="Goodwin L."/>
            <person name="Han C."/>
            <person name="Hauser L."/>
            <person name="Land M."/>
            <person name="Lapidus A."/>
            <person name="Lucas S."/>
            <person name="Pitluck S."/>
            <person name="Woyke T."/>
            <person name="Stein L.Y."/>
            <person name="Murrell C."/>
        </authorList>
    </citation>
    <scope>NUCLEOTIDE SEQUENCE</scope>
    <source>
        <strain>MC09</strain>
    </source>
</reference>
<dbReference type="HOGENOM" id="CLU_091699_1_0_6"/>
<dbReference type="Pfam" id="PF11939">
    <property type="entry name" value="NiFe-hyd_HybE"/>
    <property type="match status" value="1"/>
</dbReference>
<evidence type="ECO:0000313" key="3">
    <source>
        <dbReference type="Proteomes" id="UP000008888"/>
    </source>
</evidence>
<reference evidence="2 3" key="1">
    <citation type="journal article" date="2011" name="J. Bacteriol.">
        <title>Complete Genome Sequence of the Aerobic Marine Methanotroph Methylomonas methanica MC09.</title>
        <authorList>
            <person name="Boden R."/>
            <person name="Cunliffe M."/>
            <person name="Scanlan J."/>
            <person name="Moussard H."/>
            <person name="Kits K.D."/>
            <person name="Klotz M.G."/>
            <person name="Jetten M.S."/>
            <person name="Vuilleumier S."/>
            <person name="Han J."/>
            <person name="Peters L."/>
            <person name="Mikhailova N."/>
            <person name="Teshima H."/>
            <person name="Tapia R."/>
            <person name="Kyrpides N."/>
            <person name="Ivanova N."/>
            <person name="Pagani I."/>
            <person name="Cheng J.F."/>
            <person name="Goodwin L."/>
            <person name="Han C."/>
            <person name="Hauser L."/>
            <person name="Land M.L."/>
            <person name="Lapidus A."/>
            <person name="Lucas S."/>
            <person name="Pitluck S."/>
            <person name="Woyke T."/>
            <person name="Stein L."/>
            <person name="Murrell J.C."/>
        </authorList>
    </citation>
    <scope>NUCLEOTIDE SEQUENCE [LARGE SCALE GENOMIC DNA]</scope>
    <source>
        <strain evidence="2 3">MC09</strain>
    </source>
</reference>
<keyword evidence="3" id="KW-1185">Reference proteome</keyword>
<protein>
    <submittedName>
        <fullName evidence="2">Rubredoxin</fullName>
    </submittedName>
</protein>
<dbReference type="Gene3D" id="3.30.1460.40">
    <property type="entry name" value="[NiFe]-hydrogenase assembly chaperone, HybE"/>
    <property type="match status" value="1"/>
</dbReference>
<dbReference type="Proteomes" id="UP000008888">
    <property type="component" value="Chromosome"/>
</dbReference>
<dbReference type="KEGG" id="mmt:Metme_1767"/>
<dbReference type="EMBL" id="CP002738">
    <property type="protein sequence ID" value="AEG00185.1"/>
    <property type="molecule type" value="Genomic_DNA"/>
</dbReference>
<dbReference type="NCBIfam" id="TIGR03993">
    <property type="entry name" value="hydrog_HybE"/>
    <property type="match status" value="1"/>
</dbReference>
<comment type="similarity">
    <text evidence="1">Belongs to the HupJ family.</text>
</comment>
<evidence type="ECO:0000313" key="2">
    <source>
        <dbReference type="EMBL" id="AEG00185.1"/>
    </source>
</evidence>
<name>G0A2K5_METMM</name>